<dbReference type="InterPro" id="IPR012334">
    <property type="entry name" value="Pectin_lyas_fold"/>
</dbReference>
<evidence type="ECO:0000313" key="4">
    <source>
        <dbReference type="Proteomes" id="UP001216674"/>
    </source>
</evidence>
<evidence type="ECO:0000313" key="3">
    <source>
        <dbReference type="EMBL" id="MDF3833299.1"/>
    </source>
</evidence>
<accession>A0ABT6AL12</accession>
<dbReference type="EMBL" id="JARJLM010000168">
    <property type="protein sequence ID" value="MDF3833299.1"/>
    <property type="molecule type" value="Genomic_DNA"/>
</dbReference>
<proteinExistence type="predicted"/>
<sequence>MLGNVLNRMTFNGAVEAPLPTPANSPVNVAVASGVTLDARGLWSNLQLDPGNAGGLPYLDGGKVSIQSSGDVTLASEARIDVSSGAAVLANGKTRGGRGGDVTLAADMQGGGPALRGLLTIDGDIRGYGVNGGGTLKVSSGTGIVVGGQVLGTGNVLEAGKAAPIDLILLQDYQIRAGDILPVDYTYQRTRAMPGEAVGTEPVISGAYAVTLGADWQLPDVPSSAPATFYVVSATVNGKDRVFRGHRAGDGPAVIIPAGSIIQRLTTYNAFPSDYIVPASVFPNGFLIYPETVTVTAGKSAPADVTIASGTRVAAGSVFNQAVTAKPSVSLDAGVFQSGFSRYQIDGHLGVIVADDARLDVRMPVYRFSDAAQAVPTGGSSAGALELWTPPIWRENPAQGVLTQRGGASLVLQSTVGSGKSSLPSGAIDIRTGAAITVDPGQSITLTASDITVDGKLSAPGGAIAIGGGSAIVEKAGMIWIGDHAELDAAARAAVAQDAAGRRYGRVADGGTISIGGALDWEEKGDGNAANAFVVVRAGARLDASGTQAELDLGGNSASAAPVTVASPGGSIILKSSHGLYLDGTLRAVAGGAGAAGGTLALALASDFYPSLTTKGDVLRHREWVLAQVQGDSAAMAVANPTQAKQVLHTGTARLGVDRIEAGGFDNLSLLVDGPLSFDGNVALHMNQSLRMYTGTYAHGENAVPGTTVSLSAPYVRLAGATRRVTMDGMTMPSAHWFNSPSRQSGDGTFSVLADLIDIRDEVGFGTFNEVNQVIARDTVDRRGFASVELTSRGDIRLLHGGLTTPGNILLTAAQLYPGTGDGGKITAGFTRLDPYTGIGGEYAVGSVLAVRRYGEGDVPLPNSVFGSIALGAETVEQGGIVRAPLGLVFLGANSHPVRTDRVILLPGSITSVSAAGLTMPYGGTADGLNYLYAGQAVKLTGVGNIAQQGIQLNGSHVDAQAGAILDLSGGGTLTGAGFVAGRGGSVNILTTPLFNANPANTYSNAGNTVYAIVPGSTARYAPVAAEAGFGTPGVGQQITVPDGVPGLPAGTYTLMPSTYALLPGAFRVEIGAAARIGSANVVGTGDGSYITAGYRSVANTSIRDALPRQVIVTPAEKVSIHSGYDPTGYNAFVLADAARLGFLRGMLTTDAKTLDIVLTKPTDQDPVRTSLTFDGELRQSAQAGSGSFDGTVNVHNLGEVLASGQRAADGLAGASVHDKELSKLGAARLVLNGSIATNYGQRGRIAEIAGDYGSRLIIRSGVNLSAADIVLASPPSYYGGSMLIEEGASISTLGRRGASFDSRAGYVFTGNGVITLSNGWINLLLAPPGLDDFAPVPIDIGSCVSAGCNGTTRLLSEGTLAVATGGTLTLSPNVSYGTRNLSLALAAINLGEDAGIAAAGAAGRLPSGLVLNQGKLNQLLSGNTADGAPALETLTLNARDAVNIYGTTSLDASSLNRLVLGTPAIYGYGTAGDVASIRAGEFIWTGSDAVPGAVMAGALGDGRLDIGARSIVLGQGPYAQASGTTTDARLALGFADVRLAAADGVTSNGKGALSVYHRQGVYAPGEGYAYDGGNLDIVASRLTGQAGSKTRIVAGGDIVVSAPEGARTPAAADALGAALELKGRNIRMDGTVVLPSGRLVLSAANDLALGAASRIDLAGREIAMFDVRKYSWGGDLVLSSATGNITQAAGSVIDVSARDNRGGTVEATALGAGAGHVDLAGAIRGQSSGSYDAGGTFVPYDGAELTVRARTLGDFAGLNRRLSDGGVFGARRFQTRQGDLTVGDGVKAREVSIVVDGGNLTVDGHIDAAGAQVGTIRLAAKGDLTINGTLDAHGSGLRVDSYGKIIDSPNRAIVDLTAQQGTLTLGANARIDLRAGTEATQGNDGVARGTLSLNAARRGGTGVAADGSVDVSGNGANDVAVAVLGTPAIAGAKSIAVNAFRTYDNAPPADQPDVSGYRPQLITQAYFDGTYINGTYRPGIDADNQAFMNAALSNGALGSRLAGLGDYHLRPGVEIVSNRLTNPHGDLTIVGDLDLSGYRYGPDANRGDPARRGYGEPGALVIRAGGNLNIYGSVNDGFAPPAGTPDDKGWVLAEERYTLGGNYRFGGDVVIPIDGVSLDIGTRFPAGSTLNYNVPVGAMTLPPGTVLPVDAILAGALNLAAGTVVAANIYNADGSIAYAAGTVLSATVTLTPDMRLGAGTTLRLPADVAALTWPKGVALPVEMTTTRQIDLARGSLIPSMSWVELPRDARVDLRPAVDDRQGRNWAVAPMLGAGATSWDLQMVAGADLGSADRRALNPASNGAIRLGDTHYVMGATVKSGDVWKWTADNWFFYEADSTVSEADLGWCEVEPSMCYKASSGPPIITSRDPAMRAFSVVRTGTGDLEMIAAGDIRMHSLYGVYTAGSATAVDAAYTAARGRQADGTVIGLQPEQLDYDSSLATYRAWYPTQGGNIRITAGGNLTGDLSGASSTSLMTGNWLWRQGSGTARIDTAIPAAWWINFGTYIADPVRTSNTITAPRLTGFTGIGALGGGDVSIRVGGEAGVTDWHGLQSTAPMAYDRSTGLMVAVGSTGRVGADGALTLTGGGDIDMRIAGALNASRDITVGVEKLALTGAVANLRGATQVSAGSIGSVGLEYSARGNGLADLTDPRGIDPFTATTGTPKGAISLIPGDSAMYLRSLGDLVLGAAADPGRTTTPYSAAFAVNGTPYQGGGNGWFSLWTAHTALNLVSAGGNMTPTVETRGVADGLIRIASPDGWIVYPSIFRAAALTGSLYYGYAALPPQSRIIDRLSTGVTLAPSATGVLEMLAGGSIYAGQYSINMSGAGIALPSPFNPAFVGMDLGTGDMRVSNLSGGGLNNIGPTLFAFGPNSAERVLARAVDAPPIRFYAAGGDIVGLKTGETAAFPNSAATWYNAAAPVRIKAARDIVNTGDAPGHTTQGDVDLGGVAMRGNLIVHTNANDVSVVSAGRDILYANFEVAGPGTLEVFAGRNLLQEDRGGITSIGPIVPGDTRPGAAIALMAGAGAAGLDMSAIRARYLDPANRADTGRPMADQPGRAVKTYEAELAAWLKARYGFVGGTSEALAYFDGLAPEQQRVFLREVYYAELREGGREYNNPASSRVGSYLRGREMIATLFPDTDAKGREIARIGDITMFGGSGVRTNFGGNIDVLAPGGKIVVGVQGQVPPSTSGVMTQGRGDIRLFSEGSLLLGLSRIMTTFGGSILAWSERGDINAGRGSKTTVLFTPPKLAYDDVGNVAISPQAPSSGAGIATLAPLAEVPAGDVDLIAPLGTIDAGEAGIRVSGNVNLAALQVINAANIQVKGESAGIPTVAAVNVGALTNASAASSQAANAAQDAVQRERSAARQALPSIFTVRILDVGNEAQAPAEGGGANVPARPGLQSDAPSYDPKNRVQYVGHGRNFNPDVLSRLTDDERRRLQQDR</sequence>
<feature type="region of interest" description="Disordered" evidence="1">
    <location>
        <begin position="3385"/>
        <end position="3441"/>
    </location>
</feature>
<dbReference type="InterPro" id="IPR021026">
    <property type="entry name" value="Filamn_hemagglutn_DUF3739"/>
</dbReference>
<organism evidence="3 4">
    <name type="scientific">Cupriavidus basilensis</name>
    <dbReference type="NCBI Taxonomy" id="68895"/>
    <lineage>
        <taxon>Bacteria</taxon>
        <taxon>Pseudomonadati</taxon>
        <taxon>Pseudomonadota</taxon>
        <taxon>Betaproteobacteria</taxon>
        <taxon>Burkholderiales</taxon>
        <taxon>Burkholderiaceae</taxon>
        <taxon>Cupriavidus</taxon>
    </lineage>
</organism>
<evidence type="ECO:0000256" key="1">
    <source>
        <dbReference type="SAM" id="MobiDB-lite"/>
    </source>
</evidence>
<protein>
    <submittedName>
        <fullName evidence="3">Filamentous hemagglutinin family protein</fullName>
    </submittedName>
</protein>
<comment type="caution">
    <text evidence="3">The sequence shown here is derived from an EMBL/GenBank/DDBJ whole genome shotgun (WGS) entry which is preliminary data.</text>
</comment>
<evidence type="ECO:0000259" key="2">
    <source>
        <dbReference type="Pfam" id="PF12545"/>
    </source>
</evidence>
<dbReference type="RefSeq" id="WP_276264695.1">
    <property type="nucleotide sequence ID" value="NZ_JARJLM010000168.1"/>
</dbReference>
<keyword evidence="4" id="KW-1185">Reference proteome</keyword>
<dbReference type="Pfam" id="PF12545">
    <property type="entry name" value="DUF3739"/>
    <property type="match status" value="1"/>
</dbReference>
<gene>
    <name evidence="3" type="ORF">P3W85_10115</name>
</gene>
<feature type="compositionally biased region" description="Basic and acidic residues" evidence="1">
    <location>
        <begin position="3429"/>
        <end position="3441"/>
    </location>
</feature>
<reference evidence="3 4" key="1">
    <citation type="submission" date="2023-03" db="EMBL/GenBank/DDBJ databases">
        <title>Draft assemblies of triclosan tolerant bacteria isolated from returned activated sludge.</title>
        <authorList>
            <person name="Van Hamelsveld S."/>
        </authorList>
    </citation>
    <scope>NUCLEOTIDE SEQUENCE [LARGE SCALE GENOMIC DNA]</scope>
    <source>
        <strain evidence="3 4">GW210010_S58</strain>
    </source>
</reference>
<feature type="domain" description="DUF3739" evidence="2">
    <location>
        <begin position="3219"/>
        <end position="3329"/>
    </location>
</feature>
<dbReference type="Proteomes" id="UP001216674">
    <property type="component" value="Unassembled WGS sequence"/>
</dbReference>
<dbReference type="Gene3D" id="2.160.20.10">
    <property type="entry name" value="Single-stranded right-handed beta-helix, Pectin lyase-like"/>
    <property type="match status" value="1"/>
</dbReference>
<name>A0ABT6AL12_9BURK</name>